<sequence>MRLHFWPVNKRINIPPAYYPLWLLLKGLAALPLPVLYLFADFLYFLMYYVIGYRKKVVEQNLRMAFPENGEQERQRIAKAFYRQFADVMVEILHLASMSREEMLRRTTFTNPEVLSRYVEGGTPVLILGTHVANWEWSLSAAAVTFNFPAEGVYKPLNNPFFESYMLHTRSRLGAHLIKMKDTLREFVAKRKVPRVVALLSDQTPLRSEINFWTEFLHQDTPFYTGAEKLSQRFGYPVLFLDVKRTSRGHYALTFEEITDGKTVHGLSTEAEFPVTVAFARKLEAALRRAPADYLWTHKRWKHKRPKS</sequence>
<dbReference type="Proteomes" id="UP000244225">
    <property type="component" value="Unassembled WGS sequence"/>
</dbReference>
<evidence type="ECO:0000313" key="8">
    <source>
        <dbReference type="EMBL" id="PTX21186.1"/>
    </source>
</evidence>
<reference evidence="8 9" key="1">
    <citation type="submission" date="2018-04" db="EMBL/GenBank/DDBJ databases">
        <title>Genomic Encyclopedia of Archaeal and Bacterial Type Strains, Phase II (KMG-II): from individual species to whole genera.</title>
        <authorList>
            <person name="Goeker M."/>
        </authorList>
    </citation>
    <scope>NUCLEOTIDE SEQUENCE [LARGE SCALE GENOMIC DNA]</scope>
    <source>
        <strain evidence="8 9">DSM 100162</strain>
    </source>
</reference>
<keyword evidence="4 8" id="KW-0808">Transferase</keyword>
<dbReference type="GO" id="GO:0016746">
    <property type="term" value="F:acyltransferase activity"/>
    <property type="evidence" value="ECO:0007669"/>
    <property type="project" value="UniProtKB-KW"/>
</dbReference>
<protein>
    <submittedName>
        <fullName evidence="8">KDO2-lipid IV(A) lauroyltransferase</fullName>
    </submittedName>
</protein>
<dbReference type="PANTHER" id="PTHR30606">
    <property type="entry name" value="LIPID A BIOSYNTHESIS LAUROYL ACYLTRANSFERASE"/>
    <property type="match status" value="1"/>
</dbReference>
<dbReference type="GO" id="GO:0005886">
    <property type="term" value="C:plasma membrane"/>
    <property type="evidence" value="ECO:0007669"/>
    <property type="project" value="UniProtKB-SubCell"/>
</dbReference>
<evidence type="ECO:0000313" key="9">
    <source>
        <dbReference type="Proteomes" id="UP000244225"/>
    </source>
</evidence>
<keyword evidence="3" id="KW-0997">Cell inner membrane</keyword>
<evidence type="ECO:0000256" key="2">
    <source>
        <dbReference type="ARBA" id="ARBA00022475"/>
    </source>
</evidence>
<keyword evidence="6" id="KW-0012">Acyltransferase</keyword>
<dbReference type="AlphaFoldDB" id="A0A2T5YPE9"/>
<dbReference type="Pfam" id="PF03279">
    <property type="entry name" value="Lip_A_acyltrans"/>
    <property type="match status" value="1"/>
</dbReference>
<dbReference type="CDD" id="cd07984">
    <property type="entry name" value="LPLAT_LABLAT-like"/>
    <property type="match status" value="1"/>
</dbReference>
<evidence type="ECO:0000256" key="4">
    <source>
        <dbReference type="ARBA" id="ARBA00022679"/>
    </source>
</evidence>
<comment type="caution">
    <text evidence="8">The sequence shown here is derived from an EMBL/GenBank/DDBJ whole genome shotgun (WGS) entry which is preliminary data.</text>
</comment>
<keyword evidence="7" id="KW-0812">Transmembrane</keyword>
<evidence type="ECO:0000256" key="1">
    <source>
        <dbReference type="ARBA" id="ARBA00004533"/>
    </source>
</evidence>
<evidence type="ECO:0000256" key="3">
    <source>
        <dbReference type="ARBA" id="ARBA00022519"/>
    </source>
</evidence>
<gene>
    <name evidence="8" type="ORF">C8N40_102159</name>
</gene>
<proteinExistence type="predicted"/>
<comment type="subcellular location">
    <subcellularLocation>
        <location evidence="1">Cell inner membrane</location>
    </subcellularLocation>
</comment>
<evidence type="ECO:0000256" key="5">
    <source>
        <dbReference type="ARBA" id="ARBA00023136"/>
    </source>
</evidence>
<dbReference type="InterPro" id="IPR004960">
    <property type="entry name" value="LipA_acyltrans"/>
</dbReference>
<keyword evidence="2" id="KW-1003">Cell membrane</keyword>
<evidence type="ECO:0000256" key="6">
    <source>
        <dbReference type="ARBA" id="ARBA00023315"/>
    </source>
</evidence>
<accession>A0A2T5YPE9</accession>
<keyword evidence="7" id="KW-1133">Transmembrane helix</keyword>
<keyword evidence="5 7" id="KW-0472">Membrane</keyword>
<dbReference type="GO" id="GO:0009247">
    <property type="term" value="P:glycolipid biosynthetic process"/>
    <property type="evidence" value="ECO:0007669"/>
    <property type="project" value="UniProtKB-ARBA"/>
</dbReference>
<dbReference type="EMBL" id="QBKI01000002">
    <property type="protein sequence ID" value="PTX21186.1"/>
    <property type="molecule type" value="Genomic_DNA"/>
</dbReference>
<name>A0A2T5YPE9_9BACT</name>
<feature type="transmembrane region" description="Helical" evidence="7">
    <location>
        <begin position="20"/>
        <end position="46"/>
    </location>
</feature>
<organism evidence="8 9">
    <name type="scientific">Pontibacter mucosus</name>
    <dbReference type="NCBI Taxonomy" id="1649266"/>
    <lineage>
        <taxon>Bacteria</taxon>
        <taxon>Pseudomonadati</taxon>
        <taxon>Bacteroidota</taxon>
        <taxon>Cytophagia</taxon>
        <taxon>Cytophagales</taxon>
        <taxon>Hymenobacteraceae</taxon>
        <taxon>Pontibacter</taxon>
    </lineage>
</organism>
<dbReference type="PANTHER" id="PTHR30606:SF10">
    <property type="entry name" value="PHOSPHATIDYLINOSITOL MANNOSIDE ACYLTRANSFERASE"/>
    <property type="match status" value="1"/>
</dbReference>
<evidence type="ECO:0000256" key="7">
    <source>
        <dbReference type="SAM" id="Phobius"/>
    </source>
</evidence>
<keyword evidence="9" id="KW-1185">Reference proteome</keyword>